<proteinExistence type="predicted"/>
<reference evidence="1" key="1">
    <citation type="submission" date="2019-08" db="EMBL/GenBank/DDBJ databases">
        <authorList>
            <person name="Kucharzyk K."/>
            <person name="Murdoch R.W."/>
            <person name="Higgins S."/>
            <person name="Loffler F."/>
        </authorList>
    </citation>
    <scope>NUCLEOTIDE SEQUENCE</scope>
</reference>
<protein>
    <submittedName>
        <fullName evidence="1">Uncharacterized protein</fullName>
    </submittedName>
</protein>
<sequence>MAGNVPKDLLPNPRFAADWLVLEAHAQSIAPCAESTGVALFTLGEKTSVLPFRVVGIPLPVVAATDTVISQGVAEFTA</sequence>
<comment type="caution">
    <text evidence="1">The sequence shown here is derived from an EMBL/GenBank/DDBJ whole genome shotgun (WGS) entry which is preliminary data.</text>
</comment>
<accession>A0A645J7U9</accession>
<gene>
    <name evidence="1" type="ORF">SDC9_206941</name>
</gene>
<dbReference type="EMBL" id="VSSQ01132980">
    <property type="protein sequence ID" value="MPN59220.1"/>
    <property type="molecule type" value="Genomic_DNA"/>
</dbReference>
<organism evidence="1">
    <name type="scientific">bioreactor metagenome</name>
    <dbReference type="NCBI Taxonomy" id="1076179"/>
    <lineage>
        <taxon>unclassified sequences</taxon>
        <taxon>metagenomes</taxon>
        <taxon>ecological metagenomes</taxon>
    </lineage>
</organism>
<dbReference type="AlphaFoldDB" id="A0A645J7U9"/>
<name>A0A645J7U9_9ZZZZ</name>
<evidence type="ECO:0000313" key="1">
    <source>
        <dbReference type="EMBL" id="MPN59220.1"/>
    </source>
</evidence>